<organism evidence="7 8">
    <name type="scientific">Nitrosomonas cryotolerans ATCC 49181</name>
    <dbReference type="NCBI Taxonomy" id="1131553"/>
    <lineage>
        <taxon>Bacteria</taxon>
        <taxon>Pseudomonadati</taxon>
        <taxon>Pseudomonadota</taxon>
        <taxon>Betaproteobacteria</taxon>
        <taxon>Nitrosomonadales</taxon>
        <taxon>Nitrosomonadaceae</taxon>
        <taxon>Nitrosomonas</taxon>
    </lineage>
</organism>
<dbReference type="SUPFAM" id="SSF158710">
    <property type="entry name" value="PSPTO4464-like"/>
    <property type="match status" value="1"/>
</dbReference>
<protein>
    <recommendedName>
        <fullName evidence="5">Dual-action ribosomal maturation protein DarP</fullName>
    </recommendedName>
    <alternativeName>
        <fullName evidence="5">Large ribosomal subunit assembly factor DarP</fullName>
    </alternativeName>
</protein>
<comment type="subcellular location">
    <subcellularLocation>
        <location evidence="5">Cytoplasm</location>
    </subcellularLocation>
    <text evidence="5">Associates with late stage pre-50S ribosomal subunits.</text>
</comment>
<comment type="function">
    <text evidence="5">Member of a network of 50S ribosomal subunit biogenesis factors which assembles along the 30S-50S interface, preventing incorrect 23S rRNA structures from forming. Promotes peptidyl transferase center (PTC) maturation.</text>
</comment>
<dbReference type="STRING" id="44575.SAMN05216419_10459"/>
<proteinExistence type="inferred from homology"/>
<dbReference type="GO" id="GO:0043022">
    <property type="term" value="F:ribosome binding"/>
    <property type="evidence" value="ECO:0007669"/>
    <property type="project" value="UniProtKB-UniRule"/>
</dbReference>
<dbReference type="eggNOG" id="COG3028">
    <property type="taxonomic scope" value="Bacteria"/>
</dbReference>
<dbReference type="CDD" id="cd16331">
    <property type="entry name" value="YjgA-like"/>
    <property type="match status" value="1"/>
</dbReference>
<dbReference type="GO" id="GO:0005829">
    <property type="term" value="C:cytosol"/>
    <property type="evidence" value="ECO:0007669"/>
    <property type="project" value="TreeGrafter"/>
</dbReference>
<evidence type="ECO:0000256" key="4">
    <source>
        <dbReference type="ARBA" id="ARBA00022884"/>
    </source>
</evidence>
<feature type="region of interest" description="Disordered" evidence="6">
    <location>
        <begin position="1"/>
        <end position="25"/>
    </location>
</feature>
<reference evidence="7 8" key="1">
    <citation type="submission" date="2016-12" db="EMBL/GenBank/DDBJ databases">
        <authorList>
            <person name="Song W.-J."/>
            <person name="Kurnit D.M."/>
        </authorList>
    </citation>
    <scope>NUCLEOTIDE SEQUENCE [LARGE SCALE GENOMIC DNA]</scope>
    <source>
        <strain evidence="7 8">ATCC 49181</strain>
    </source>
</reference>
<dbReference type="PANTHER" id="PTHR38101">
    <property type="entry name" value="UPF0307 PROTEIN YJGA"/>
    <property type="match status" value="1"/>
</dbReference>
<dbReference type="GO" id="GO:0019843">
    <property type="term" value="F:rRNA binding"/>
    <property type="evidence" value="ECO:0007669"/>
    <property type="project" value="UniProtKB-UniRule"/>
</dbReference>
<sequence length="180" mass="21246">MQNNPENDHNEAAPPSKTQRKQAMHALQEMGEQLTALELKRLHELDLPEILMDAILAAKQIHQHGARRRQMQFIGKLMRKIDVTLIQEKLFAWQNTSLQQTTRLHQLERWRDRLLADDQSFTELAQNYPTADIQHLRLLVRNTHKEKLTNKPPKSFRLLFRELQAIMTETAIEKRPFKTD</sequence>
<evidence type="ECO:0000256" key="3">
    <source>
        <dbReference type="ARBA" id="ARBA00022730"/>
    </source>
</evidence>
<dbReference type="Proteomes" id="UP000185062">
    <property type="component" value="Unassembled WGS sequence"/>
</dbReference>
<accession>A0A1N6FDH2</accession>
<keyword evidence="3 5" id="KW-0699">rRNA-binding</keyword>
<evidence type="ECO:0000256" key="6">
    <source>
        <dbReference type="SAM" id="MobiDB-lite"/>
    </source>
</evidence>
<dbReference type="Pfam" id="PF04751">
    <property type="entry name" value="DarP"/>
    <property type="match status" value="1"/>
</dbReference>
<evidence type="ECO:0000256" key="5">
    <source>
        <dbReference type="HAMAP-Rule" id="MF_00765"/>
    </source>
</evidence>
<dbReference type="NCBIfam" id="NF003593">
    <property type="entry name" value="PRK05255.1-1"/>
    <property type="match status" value="1"/>
</dbReference>
<keyword evidence="1 5" id="KW-0963">Cytoplasm</keyword>
<dbReference type="GO" id="GO:1902626">
    <property type="term" value="P:assembly of large subunit precursor of preribosome"/>
    <property type="evidence" value="ECO:0007669"/>
    <property type="project" value="UniProtKB-UniRule"/>
</dbReference>
<dbReference type="InterPro" id="IPR006839">
    <property type="entry name" value="DarP"/>
</dbReference>
<dbReference type="HAMAP" id="MF_00765">
    <property type="entry name" value="DarP"/>
    <property type="match status" value="1"/>
</dbReference>
<comment type="similarity">
    <text evidence="5">Belongs to the DarP family.</text>
</comment>
<evidence type="ECO:0000313" key="8">
    <source>
        <dbReference type="Proteomes" id="UP000185062"/>
    </source>
</evidence>
<dbReference type="RefSeq" id="WP_028462264.1">
    <property type="nucleotide sequence ID" value="NZ_FSRO01000001.1"/>
</dbReference>
<dbReference type="Gene3D" id="1.10.60.30">
    <property type="entry name" value="PSPTO4464-like domains"/>
    <property type="match status" value="2"/>
</dbReference>
<name>A0A1N6FDH2_9PROT</name>
<evidence type="ECO:0000313" key="7">
    <source>
        <dbReference type="EMBL" id="SIN93343.1"/>
    </source>
</evidence>
<dbReference type="AlphaFoldDB" id="A0A1N6FDH2"/>
<evidence type="ECO:0000256" key="1">
    <source>
        <dbReference type="ARBA" id="ARBA00022490"/>
    </source>
</evidence>
<keyword evidence="8" id="KW-1185">Reference proteome</keyword>
<dbReference type="PIRSF" id="PIRSF016183">
    <property type="entry name" value="UCP016183"/>
    <property type="match status" value="1"/>
</dbReference>
<dbReference type="EMBL" id="FSRO01000001">
    <property type="protein sequence ID" value="SIN93343.1"/>
    <property type="molecule type" value="Genomic_DNA"/>
</dbReference>
<dbReference type="PANTHER" id="PTHR38101:SF1">
    <property type="entry name" value="UPF0307 PROTEIN YJGA"/>
    <property type="match status" value="1"/>
</dbReference>
<keyword evidence="2 5" id="KW-0690">Ribosome biogenesis</keyword>
<gene>
    <name evidence="5" type="primary">darP</name>
    <name evidence="7" type="ORF">SAMN02743940_0208</name>
</gene>
<evidence type="ECO:0000256" key="2">
    <source>
        <dbReference type="ARBA" id="ARBA00022517"/>
    </source>
</evidence>
<keyword evidence="4 5" id="KW-0694">RNA-binding</keyword>
<feature type="compositionally biased region" description="Basic and acidic residues" evidence="6">
    <location>
        <begin position="1"/>
        <end position="11"/>
    </location>
</feature>
<dbReference type="InterPro" id="IPR023153">
    <property type="entry name" value="DarP_sf"/>
</dbReference>